<accession>A0A9Q3FPJ0</accession>
<sequence length="99" mass="11424">MIEILYKYKTSFETDKDPLGAIIEHEGNIILNLDKPYQSFLKRPAYPASPRDRDSLEVHIEELMELGDLKKVGPKKQLEVTKPVIITWHNGKSRMVGNF</sequence>
<dbReference type="OrthoDB" id="2595244at2759"/>
<proteinExistence type="predicted"/>
<dbReference type="AlphaFoldDB" id="A0A9Q3FPJ0"/>
<keyword evidence="2" id="KW-1185">Reference proteome</keyword>
<protein>
    <submittedName>
        <fullName evidence="1">Uncharacterized protein</fullName>
    </submittedName>
</protein>
<gene>
    <name evidence="1" type="ORF">O181_081273</name>
</gene>
<dbReference type="Proteomes" id="UP000765509">
    <property type="component" value="Unassembled WGS sequence"/>
</dbReference>
<name>A0A9Q3FPJ0_9BASI</name>
<evidence type="ECO:0000313" key="2">
    <source>
        <dbReference type="Proteomes" id="UP000765509"/>
    </source>
</evidence>
<dbReference type="EMBL" id="AVOT02046238">
    <property type="protein sequence ID" value="MBW0541558.1"/>
    <property type="molecule type" value="Genomic_DNA"/>
</dbReference>
<comment type="caution">
    <text evidence="1">The sequence shown here is derived from an EMBL/GenBank/DDBJ whole genome shotgun (WGS) entry which is preliminary data.</text>
</comment>
<evidence type="ECO:0000313" key="1">
    <source>
        <dbReference type="EMBL" id="MBW0541558.1"/>
    </source>
</evidence>
<reference evidence="1" key="1">
    <citation type="submission" date="2021-03" db="EMBL/GenBank/DDBJ databases">
        <title>Draft genome sequence of rust myrtle Austropuccinia psidii MF-1, a brazilian biotype.</title>
        <authorList>
            <person name="Quecine M.C."/>
            <person name="Pachon D.M.R."/>
            <person name="Bonatelli M.L."/>
            <person name="Correr F.H."/>
            <person name="Franceschini L.M."/>
            <person name="Leite T.F."/>
            <person name="Margarido G.R.A."/>
            <person name="Almeida C.A."/>
            <person name="Ferrarezi J.A."/>
            <person name="Labate C.A."/>
        </authorList>
    </citation>
    <scope>NUCLEOTIDE SEQUENCE</scope>
    <source>
        <strain evidence="1">MF-1</strain>
    </source>
</reference>
<organism evidence="1 2">
    <name type="scientific">Austropuccinia psidii MF-1</name>
    <dbReference type="NCBI Taxonomy" id="1389203"/>
    <lineage>
        <taxon>Eukaryota</taxon>
        <taxon>Fungi</taxon>
        <taxon>Dikarya</taxon>
        <taxon>Basidiomycota</taxon>
        <taxon>Pucciniomycotina</taxon>
        <taxon>Pucciniomycetes</taxon>
        <taxon>Pucciniales</taxon>
        <taxon>Sphaerophragmiaceae</taxon>
        <taxon>Austropuccinia</taxon>
    </lineage>
</organism>